<evidence type="ECO:0000256" key="1">
    <source>
        <dbReference type="SAM" id="SignalP"/>
    </source>
</evidence>
<dbReference type="AlphaFoldDB" id="A0A166C857"/>
<feature type="chain" id="PRO_5007871518" evidence="1">
    <location>
        <begin position="20"/>
        <end position="501"/>
    </location>
</feature>
<dbReference type="EMBL" id="KV417633">
    <property type="protein sequence ID" value="KZP13388.1"/>
    <property type="molecule type" value="Genomic_DNA"/>
</dbReference>
<proteinExistence type="predicted"/>
<dbReference type="OrthoDB" id="3237250at2759"/>
<keyword evidence="1" id="KW-0732">Signal</keyword>
<dbReference type="Proteomes" id="UP000076532">
    <property type="component" value="Unassembled WGS sequence"/>
</dbReference>
<reference evidence="2 3" key="1">
    <citation type="journal article" date="2016" name="Mol. Biol. Evol.">
        <title>Comparative Genomics of Early-Diverging Mushroom-Forming Fungi Provides Insights into the Origins of Lignocellulose Decay Capabilities.</title>
        <authorList>
            <person name="Nagy L.G."/>
            <person name="Riley R."/>
            <person name="Tritt A."/>
            <person name="Adam C."/>
            <person name="Daum C."/>
            <person name="Floudas D."/>
            <person name="Sun H."/>
            <person name="Yadav J.S."/>
            <person name="Pangilinan J."/>
            <person name="Larsson K.H."/>
            <person name="Matsuura K."/>
            <person name="Barry K."/>
            <person name="Labutti K."/>
            <person name="Kuo R."/>
            <person name="Ohm R.A."/>
            <person name="Bhattacharya S.S."/>
            <person name="Shirouzu T."/>
            <person name="Yoshinaga Y."/>
            <person name="Martin F.M."/>
            <person name="Grigoriev I.V."/>
            <person name="Hibbett D.S."/>
        </authorList>
    </citation>
    <scope>NUCLEOTIDE SEQUENCE [LARGE SCALE GENOMIC DNA]</scope>
    <source>
        <strain evidence="2 3">CBS 109695</strain>
    </source>
</reference>
<feature type="signal peptide" evidence="1">
    <location>
        <begin position="1"/>
        <end position="19"/>
    </location>
</feature>
<organism evidence="2 3">
    <name type="scientific">Athelia psychrophila</name>
    <dbReference type="NCBI Taxonomy" id="1759441"/>
    <lineage>
        <taxon>Eukaryota</taxon>
        <taxon>Fungi</taxon>
        <taxon>Dikarya</taxon>
        <taxon>Basidiomycota</taxon>
        <taxon>Agaricomycotina</taxon>
        <taxon>Agaricomycetes</taxon>
        <taxon>Agaricomycetidae</taxon>
        <taxon>Atheliales</taxon>
        <taxon>Atheliaceae</taxon>
        <taxon>Athelia</taxon>
    </lineage>
</organism>
<sequence>MRTCQAFGPLIVLCSFAGATTPGFTNDTPRWIDCMSKNGGNTRRLQELQQTLIVNFSTQAGRIGVVIRPKGLFLEHLPRFLQANMAVWLLWNEAADYDGTKCSTYRPSAEAVAAAKSFSPKQPPEPERFSGQHGGESVHEFMARRAADNALRGQAETPEARAVRTQRTMAAEAYALPGKRGAKVFEWQKEGSHWICRAVPRGLVEKSWGDMVPGHLRYDLFANEWDHCELFDPSAKLPVDDEYDNLEYEYLHGLAAEQALHEAPHACPVAVAAERDDAPMGTTNLEQAYAPVANQGTFMQPELLDVILVSHYGFRGDPSLSVPYARSWTFARKTLSNTESLWLRPDLQDAVCRFVVSTIDSVVPPELCDLTPSSPSPNSYFSSHLLVECVANVYSSGGLGERHVNYKSDLGYERDRATFLPHHRACAALLEGGIMWCLAIEHLKFEDVVGGPVGLDSGLYERFDGEAAGGWDDNLTHDELDLICPNMRGVQDIYRSWSEVL</sequence>
<protein>
    <submittedName>
        <fullName evidence="2">Uncharacterized protein</fullName>
    </submittedName>
</protein>
<accession>A0A166C857</accession>
<name>A0A166C857_9AGAM</name>
<keyword evidence="3" id="KW-1185">Reference proteome</keyword>
<evidence type="ECO:0000313" key="2">
    <source>
        <dbReference type="EMBL" id="KZP13388.1"/>
    </source>
</evidence>
<gene>
    <name evidence="2" type="ORF">FIBSPDRAFT_897426</name>
</gene>
<evidence type="ECO:0000313" key="3">
    <source>
        <dbReference type="Proteomes" id="UP000076532"/>
    </source>
</evidence>